<comment type="similarity">
    <text evidence="1">Belongs to the thioredoxin family. DsbA subfamily.</text>
</comment>
<evidence type="ECO:0000259" key="6">
    <source>
        <dbReference type="Pfam" id="PF13462"/>
    </source>
</evidence>
<dbReference type="PANTHER" id="PTHR13887:SF14">
    <property type="entry name" value="DISULFIDE BOND FORMATION PROTEIN D"/>
    <property type="match status" value="1"/>
</dbReference>
<dbReference type="InterPro" id="IPR012336">
    <property type="entry name" value="Thioredoxin-like_fold"/>
</dbReference>
<dbReference type="PANTHER" id="PTHR13887">
    <property type="entry name" value="GLUTATHIONE S-TRANSFERASE KAPPA"/>
    <property type="match status" value="1"/>
</dbReference>
<dbReference type="SUPFAM" id="SSF52833">
    <property type="entry name" value="Thioredoxin-like"/>
    <property type="match status" value="1"/>
</dbReference>
<dbReference type="InterPro" id="IPR036249">
    <property type="entry name" value="Thioredoxin-like_sf"/>
</dbReference>
<dbReference type="EMBL" id="CP088295">
    <property type="protein sequence ID" value="UUY06350.1"/>
    <property type="molecule type" value="Genomic_DNA"/>
</dbReference>
<keyword evidence="4" id="KW-1015">Disulfide bond</keyword>
<dbReference type="Pfam" id="PF13462">
    <property type="entry name" value="Thioredoxin_4"/>
    <property type="match status" value="1"/>
</dbReference>
<accession>A0ABY5PPV4</accession>
<evidence type="ECO:0000256" key="2">
    <source>
        <dbReference type="ARBA" id="ARBA00022729"/>
    </source>
</evidence>
<organism evidence="7 8">
    <name type="scientific">Svornostia abyssi</name>
    <dbReference type="NCBI Taxonomy" id="2898438"/>
    <lineage>
        <taxon>Bacteria</taxon>
        <taxon>Bacillati</taxon>
        <taxon>Actinomycetota</taxon>
        <taxon>Thermoleophilia</taxon>
        <taxon>Solirubrobacterales</taxon>
        <taxon>Baekduiaceae</taxon>
        <taxon>Svornostia</taxon>
    </lineage>
</organism>
<dbReference type="RefSeq" id="WP_353866828.1">
    <property type="nucleotide sequence ID" value="NZ_CP088295.1"/>
</dbReference>
<protein>
    <submittedName>
        <fullName evidence="7">DsbA family protein</fullName>
    </submittedName>
</protein>
<evidence type="ECO:0000256" key="4">
    <source>
        <dbReference type="ARBA" id="ARBA00023157"/>
    </source>
</evidence>
<keyword evidence="2" id="KW-0732">Signal</keyword>
<feature type="domain" description="Thioredoxin-like fold" evidence="6">
    <location>
        <begin position="1"/>
        <end position="148"/>
    </location>
</feature>
<evidence type="ECO:0000256" key="5">
    <source>
        <dbReference type="ARBA" id="ARBA00023284"/>
    </source>
</evidence>
<keyword evidence="5" id="KW-0676">Redox-active center</keyword>
<keyword evidence="8" id="KW-1185">Reference proteome</keyword>
<name>A0ABY5PPV4_9ACTN</name>
<evidence type="ECO:0000256" key="3">
    <source>
        <dbReference type="ARBA" id="ARBA00023002"/>
    </source>
</evidence>
<proteinExistence type="inferred from homology"/>
<evidence type="ECO:0000313" key="7">
    <source>
        <dbReference type="EMBL" id="UUY06350.1"/>
    </source>
</evidence>
<sequence length="153" mass="17235">MDFECEACAAAYPSIEELRRQYAGRVTFNIRYFPIESHQNARNAALAVEAAAQQGKLEEMYRRMYETQASWGEQQSSKAALFRGFAKDLKLNMREYDAAVADPETAARVERDAQAGQQLGVQGTPSFFINEEKIEPQSFDDLREQLDAAIAAQ</sequence>
<evidence type="ECO:0000313" key="8">
    <source>
        <dbReference type="Proteomes" id="UP001058860"/>
    </source>
</evidence>
<reference evidence="8" key="1">
    <citation type="submission" date="2021-11" db="EMBL/GenBank/DDBJ databases">
        <title>Cultivation dependent microbiological survey of springs from the worlds oldest radium mine currently devoted to the extraction of radon-saturated water.</title>
        <authorList>
            <person name="Kapinusova G."/>
            <person name="Smrhova T."/>
            <person name="Strejcek M."/>
            <person name="Suman J."/>
            <person name="Jani K."/>
            <person name="Pajer P."/>
            <person name="Uhlik O."/>
        </authorList>
    </citation>
    <scope>NUCLEOTIDE SEQUENCE [LARGE SCALE GENOMIC DNA]</scope>
    <source>
        <strain evidence="8">J379</strain>
    </source>
</reference>
<keyword evidence="3" id="KW-0560">Oxidoreductase</keyword>
<dbReference type="Gene3D" id="3.40.30.10">
    <property type="entry name" value="Glutaredoxin"/>
    <property type="match status" value="1"/>
</dbReference>
<dbReference type="Proteomes" id="UP001058860">
    <property type="component" value="Chromosome"/>
</dbReference>
<gene>
    <name evidence="7" type="ORF">LRS13_20570</name>
</gene>
<evidence type="ECO:0000256" key="1">
    <source>
        <dbReference type="ARBA" id="ARBA00005791"/>
    </source>
</evidence>